<evidence type="ECO:0000313" key="6">
    <source>
        <dbReference type="EMBL" id="KFA90429.1"/>
    </source>
</evidence>
<reference evidence="6 7" key="1">
    <citation type="submission" date="2014-07" db="EMBL/GenBank/DDBJ databases">
        <title>Draft Genome Sequence of Gephyronic Acid Producer, Cystobacter violaceus Strain Cb vi76.</title>
        <authorList>
            <person name="Stevens D.C."/>
            <person name="Young J."/>
            <person name="Carmichael R."/>
            <person name="Tan J."/>
            <person name="Taylor R.E."/>
        </authorList>
    </citation>
    <scope>NUCLEOTIDE SEQUENCE [LARGE SCALE GENOMIC DNA]</scope>
    <source>
        <strain evidence="6 7">Cb vi76</strain>
    </source>
</reference>
<dbReference type="Gene3D" id="1.25.40.10">
    <property type="entry name" value="Tetratricopeptide repeat domain"/>
    <property type="match status" value="2"/>
</dbReference>
<proteinExistence type="predicted"/>
<dbReference type="PROSITE" id="PS50005">
    <property type="entry name" value="TPR"/>
    <property type="match status" value="1"/>
</dbReference>
<name>A0A084SPP4_9BACT</name>
<keyword evidence="1" id="KW-0677">Repeat</keyword>
<dbReference type="Pfam" id="PF01841">
    <property type="entry name" value="Transglut_core"/>
    <property type="match status" value="1"/>
</dbReference>
<evidence type="ECO:0000313" key="7">
    <source>
        <dbReference type="Proteomes" id="UP000028547"/>
    </source>
</evidence>
<organism evidence="6 7">
    <name type="scientific">Archangium violaceum Cb vi76</name>
    <dbReference type="NCBI Taxonomy" id="1406225"/>
    <lineage>
        <taxon>Bacteria</taxon>
        <taxon>Pseudomonadati</taxon>
        <taxon>Myxococcota</taxon>
        <taxon>Myxococcia</taxon>
        <taxon>Myxococcales</taxon>
        <taxon>Cystobacterineae</taxon>
        <taxon>Archangiaceae</taxon>
        <taxon>Archangium</taxon>
    </lineage>
</organism>
<evidence type="ECO:0000256" key="2">
    <source>
        <dbReference type="ARBA" id="ARBA00022803"/>
    </source>
</evidence>
<dbReference type="InterPro" id="IPR038765">
    <property type="entry name" value="Papain-like_cys_pep_sf"/>
</dbReference>
<comment type="caution">
    <text evidence="6">The sequence shown here is derived from an EMBL/GenBank/DDBJ whole genome shotgun (WGS) entry which is preliminary data.</text>
</comment>
<accession>A0A084SPP4</accession>
<dbReference type="PANTHER" id="PTHR45586:SF1">
    <property type="entry name" value="LIPOPOLYSACCHARIDE ASSEMBLY PROTEIN B"/>
    <property type="match status" value="1"/>
</dbReference>
<evidence type="ECO:0000259" key="4">
    <source>
        <dbReference type="Pfam" id="PF01841"/>
    </source>
</evidence>
<sequence>MSRTPPLAVLSRTTWLVALLAFACPLLTRAASENSATAAREQAEEALELASSPRGAAHLIRLHTLREDLEDLTPLVKTYAEVATRRDTDPGTRATAWFLFMDLERSRGRLNKSSEIHDSSLGFIGDYYVVGGFDNEGKAGCDTDFGPEAPHLDLSATYPGAKGRQVSWRRLAASPTAGYVDLASAVRPNREAVAYALTWLEAPAETRVALGVGTSGAFRLWVNGEKVSSSDHYNAPRPDQSRVSVRLRKGLNRVLLKVCQESGPLGFYLRRDPVARLRATLPTPLPALTKGPSAAPQPLPTVTSALKELVARAPADARLRGEYATALDFFRAFDEREHTATVEADRAAREAPQDVRLQLLAASTHRDDLNLRRGFLEAALRADPTSTQARVALAEFELERGHPERVLELLKPMVELSPDSAAARLTLARAYETLGESARAHMMVEETLQRLPRIPRVVRNAAAAARMVDRHQESIARLRVALALRHDDRYSRAQLASQLANLGQVEAAAREFAQMLVLDPFDNATRLKLAELRAANGQLDAATAWFAEARALSPDEPEVYEREGRALLSAGRREEALASFERSLALRPQNPALKEAVRTLKGESASTGARYLTDIKGLLKDADSYALEDAVYLVDTNYVRVQKSGLSGRLHQFAVKVLNTRGVDAFRTYPVTYSPDRQEVRILRARITKPDGSVVDSYGESDRNINEPWTGMYYDARAKVLSFPALAVGDVLELQYRVDDTAQDNLLSDYWGDVESVQGVYPKVRYQFLVEMPKERPLYWNEKKLPGVTHTREDVEGGSVLYRWSAKHVSKVVPEPGMPGWAEVAANLHVSTYRTWDEVGRYWWGLVRDQLTPNEELRRTVDTVLQGVDREDQKAVVRAIYNFVVTNTRYVALEFGIHGFKPYRVDRVLARRFGDCKDKASLIHAMLKVAGVDSRLVLLRMRNLGAIGEEPASLAAFNHAIVYVPGFDLYLDGTAEFHGARELPSADRVANVLVVEPDGKATFSTTPEARPEDNATRLTMNLTLRPDGTTEAAGATRVGGQMAPEYRRAYRAVASRKSTFERSWAQSFPGLTVHDVKLNDTTRLDDDVQVDFKMTIPRFAEALPGQLRFLPFGTGRSYTQSYASLAERRFDLVMSGPWVNSFSFRYTLPPGYSVAELPSPYQEQTAFGRVRVSYRQEGNQLLCEGEVALTSARVKADDYPAFRSFLGRVDQSFAHKVTLRGPASPTAER</sequence>
<dbReference type="AlphaFoldDB" id="A0A084SPP4"/>
<dbReference type="Gene3D" id="2.60.120.260">
    <property type="entry name" value="Galactose-binding domain-like"/>
    <property type="match status" value="1"/>
</dbReference>
<dbReference type="SMART" id="SM00028">
    <property type="entry name" value="TPR"/>
    <property type="match status" value="3"/>
</dbReference>
<dbReference type="Gene3D" id="3.10.620.30">
    <property type="match status" value="1"/>
</dbReference>
<dbReference type="RefSeq" id="WP_043402459.1">
    <property type="nucleotide sequence ID" value="NZ_JPMI01000213.1"/>
</dbReference>
<evidence type="ECO:0000259" key="5">
    <source>
        <dbReference type="Pfam" id="PF12969"/>
    </source>
</evidence>
<dbReference type="Gene3D" id="2.60.120.1130">
    <property type="match status" value="1"/>
</dbReference>
<dbReference type="Pfam" id="PF12969">
    <property type="entry name" value="DUF3857"/>
    <property type="match status" value="1"/>
</dbReference>
<dbReference type="InterPro" id="IPR011990">
    <property type="entry name" value="TPR-like_helical_dom_sf"/>
</dbReference>
<feature type="repeat" description="TPR" evidence="3">
    <location>
        <begin position="557"/>
        <end position="590"/>
    </location>
</feature>
<protein>
    <submittedName>
        <fullName evidence="6">Uncharacterized protein</fullName>
    </submittedName>
</protein>
<keyword evidence="2 3" id="KW-0802">TPR repeat</keyword>
<dbReference type="InterPro" id="IPR002931">
    <property type="entry name" value="Transglutaminase-like"/>
</dbReference>
<evidence type="ECO:0000256" key="3">
    <source>
        <dbReference type="PROSITE-ProRule" id="PRU00339"/>
    </source>
</evidence>
<dbReference type="PANTHER" id="PTHR45586">
    <property type="entry name" value="TPR REPEAT-CONTAINING PROTEIN PA4667"/>
    <property type="match status" value="1"/>
</dbReference>
<dbReference type="Proteomes" id="UP000028547">
    <property type="component" value="Unassembled WGS sequence"/>
</dbReference>
<dbReference type="PROSITE" id="PS51257">
    <property type="entry name" value="PROKAR_LIPOPROTEIN"/>
    <property type="match status" value="1"/>
</dbReference>
<feature type="domain" description="DUF3857" evidence="5">
    <location>
        <begin position="648"/>
        <end position="810"/>
    </location>
</feature>
<feature type="domain" description="Transglutaminase-like" evidence="4">
    <location>
        <begin position="871"/>
        <end position="942"/>
    </location>
</feature>
<evidence type="ECO:0000256" key="1">
    <source>
        <dbReference type="ARBA" id="ARBA00022737"/>
    </source>
</evidence>
<dbReference type="InterPro" id="IPR051012">
    <property type="entry name" value="CellSynth/LPSAsmb/PSIAsmb"/>
</dbReference>
<dbReference type="SUPFAM" id="SSF54001">
    <property type="entry name" value="Cysteine proteinases"/>
    <property type="match status" value="1"/>
</dbReference>
<dbReference type="EMBL" id="JPMI01000213">
    <property type="protein sequence ID" value="KFA90429.1"/>
    <property type="molecule type" value="Genomic_DNA"/>
</dbReference>
<dbReference type="Pfam" id="PF14559">
    <property type="entry name" value="TPR_19"/>
    <property type="match status" value="1"/>
</dbReference>
<dbReference type="InterPro" id="IPR019734">
    <property type="entry name" value="TPR_rpt"/>
</dbReference>
<dbReference type="Gene3D" id="2.60.40.3140">
    <property type="match status" value="1"/>
</dbReference>
<dbReference type="SUPFAM" id="SSF48452">
    <property type="entry name" value="TPR-like"/>
    <property type="match status" value="1"/>
</dbReference>
<dbReference type="InterPro" id="IPR024618">
    <property type="entry name" value="DUF3857"/>
</dbReference>
<gene>
    <name evidence="6" type="ORF">Q664_28740</name>
</gene>